<organism evidence="2 3">
    <name type="scientific">Neisseria elongata subsp. glycolytica ATCC 29315</name>
    <dbReference type="NCBI Taxonomy" id="546263"/>
    <lineage>
        <taxon>Bacteria</taxon>
        <taxon>Pseudomonadati</taxon>
        <taxon>Pseudomonadota</taxon>
        <taxon>Betaproteobacteria</taxon>
        <taxon>Neisseriales</taxon>
        <taxon>Neisseriaceae</taxon>
        <taxon>Neisseria</taxon>
    </lineage>
</organism>
<protein>
    <submittedName>
        <fullName evidence="2">Uncharacterized protein</fullName>
    </submittedName>
</protein>
<proteinExistence type="predicted"/>
<name>D4DRL4_NEIEG</name>
<evidence type="ECO:0000313" key="3">
    <source>
        <dbReference type="Proteomes" id="UP000005536"/>
    </source>
</evidence>
<keyword evidence="1" id="KW-1133">Transmembrane helix</keyword>
<gene>
    <name evidence="2" type="ORF">NEIELOOT_01707</name>
</gene>
<evidence type="ECO:0000313" key="2">
    <source>
        <dbReference type="EMBL" id="EFE49522.1"/>
    </source>
</evidence>
<dbReference type="AlphaFoldDB" id="D4DRL4"/>
<feature type="transmembrane region" description="Helical" evidence="1">
    <location>
        <begin position="12"/>
        <end position="33"/>
    </location>
</feature>
<comment type="caution">
    <text evidence="2">The sequence shown here is derived from an EMBL/GenBank/DDBJ whole genome shotgun (WGS) entry which is preliminary data.</text>
</comment>
<reference evidence="2 3" key="1">
    <citation type="submission" date="2010-02" db="EMBL/GenBank/DDBJ databases">
        <authorList>
            <person name="Weinstock G."/>
            <person name="Sodergren E."/>
            <person name="Clifton S."/>
            <person name="Fulton L."/>
            <person name="Fulton B."/>
            <person name="Courtney L."/>
            <person name="Fronick C."/>
            <person name="Harrison M."/>
            <person name="Strong C."/>
            <person name="Farmer C."/>
            <person name="Delahaunty K."/>
            <person name="Markovic C."/>
            <person name="Hall O."/>
            <person name="Minx P."/>
            <person name="Tomlinson C."/>
            <person name="Mitreva M."/>
            <person name="Nelson J."/>
            <person name="Hou S."/>
            <person name="Wollam A."/>
            <person name="Pepin K.H."/>
            <person name="Johnson M."/>
            <person name="Bhonagiri V."/>
            <person name="Zhang X."/>
            <person name="Suruliraj S."/>
            <person name="Warren W."/>
            <person name="Chinwalla A."/>
            <person name="Mardis E.R."/>
            <person name="Wilson R.K."/>
        </authorList>
    </citation>
    <scope>NUCLEOTIDE SEQUENCE [LARGE SCALE GENOMIC DNA]</scope>
    <source>
        <strain evidence="2 3">ATCC 29315</strain>
    </source>
</reference>
<evidence type="ECO:0000256" key="1">
    <source>
        <dbReference type="SAM" id="Phobius"/>
    </source>
</evidence>
<accession>D4DRL4</accession>
<keyword evidence="1" id="KW-0472">Membrane</keyword>
<dbReference type="Proteomes" id="UP000005536">
    <property type="component" value="Unassembled WGS sequence"/>
</dbReference>
<sequence length="51" mass="5367">MCLGSPSKYMYGIAFLLLLSVLGVVEVVLNVLLGGLTRNKLDSISVGKKGV</sequence>
<dbReference type="EMBL" id="ADBF01000047">
    <property type="protein sequence ID" value="EFE49522.1"/>
    <property type="molecule type" value="Genomic_DNA"/>
</dbReference>
<keyword evidence="1" id="KW-0812">Transmembrane</keyword>